<comment type="caution">
    <text evidence="17">The sequence shown here is derived from an EMBL/GenBank/DDBJ whole genome shotgun (WGS) entry which is preliminary data.</text>
</comment>
<comment type="cofactor">
    <cofactor evidence="2">
        <name>K(+)</name>
        <dbReference type="ChEBI" id="CHEBI:29103"/>
    </cofactor>
</comment>
<evidence type="ECO:0000256" key="9">
    <source>
        <dbReference type="ARBA" id="ARBA00022741"/>
    </source>
</evidence>
<dbReference type="CDD" id="cd24015">
    <property type="entry name" value="ASKHA_NBD_PanK-III"/>
    <property type="match status" value="1"/>
</dbReference>
<feature type="binding site" evidence="16">
    <location>
        <position position="198"/>
    </location>
    <ligand>
        <name>substrate</name>
    </ligand>
</feature>
<keyword evidence="11 16" id="KW-0067">ATP-binding</keyword>
<evidence type="ECO:0000313" key="18">
    <source>
        <dbReference type="Proteomes" id="UP001525890"/>
    </source>
</evidence>
<evidence type="ECO:0000256" key="7">
    <source>
        <dbReference type="ARBA" id="ARBA00022490"/>
    </source>
</evidence>
<keyword evidence="10 16" id="KW-0418">Kinase</keyword>
<dbReference type="Proteomes" id="UP001525890">
    <property type="component" value="Unassembled WGS sequence"/>
</dbReference>
<comment type="function">
    <text evidence="16">Catalyzes the phosphorylation of pantothenate (Pan), the first step in CoA biosynthesis.</text>
</comment>
<accession>A0ABT2MZM1</accession>
<evidence type="ECO:0000256" key="10">
    <source>
        <dbReference type="ARBA" id="ARBA00022777"/>
    </source>
</evidence>
<dbReference type="SUPFAM" id="SSF53067">
    <property type="entry name" value="Actin-like ATPase domain"/>
    <property type="match status" value="2"/>
</dbReference>
<feature type="binding site" evidence="16">
    <location>
        <position position="142"/>
    </location>
    <ligand>
        <name>K(+)</name>
        <dbReference type="ChEBI" id="CHEBI:29103"/>
    </ligand>
</feature>
<keyword evidence="8 16" id="KW-0808">Transferase</keyword>
<keyword evidence="12 16" id="KW-0630">Potassium</keyword>
<feature type="binding site" evidence="16">
    <location>
        <position position="116"/>
    </location>
    <ligand>
        <name>substrate</name>
    </ligand>
</feature>
<comment type="subunit">
    <text evidence="5 16">Homodimer.</text>
</comment>
<dbReference type="PANTHER" id="PTHR34265:SF1">
    <property type="entry name" value="TYPE III PANTOTHENATE KINASE"/>
    <property type="match status" value="1"/>
</dbReference>
<dbReference type="Gene3D" id="3.30.420.40">
    <property type="match status" value="1"/>
</dbReference>
<comment type="pathway">
    <text evidence="4 16">Cofactor biosynthesis; coenzyme A biosynthesis; CoA from (R)-pantothenate: step 1/5.</text>
</comment>
<feature type="binding site" evidence="16">
    <location>
        <begin position="120"/>
        <end position="123"/>
    </location>
    <ligand>
        <name>substrate</name>
    </ligand>
</feature>
<dbReference type="HAMAP" id="MF_01274">
    <property type="entry name" value="Pantothen_kinase_3"/>
    <property type="match status" value="1"/>
</dbReference>
<reference evidence="17 18" key="1">
    <citation type="journal article" date="2022" name="Front. Microbiol.">
        <title>High genomic differentiation and limited gene flow indicate recent cryptic speciation within the genus Laspinema (cyanobacteria).</title>
        <authorList>
            <person name="Stanojkovic A."/>
            <person name="Skoupy S."/>
            <person name="Skaloud P."/>
            <person name="Dvorak P."/>
        </authorList>
    </citation>
    <scope>NUCLEOTIDE SEQUENCE [LARGE SCALE GENOMIC DNA]</scope>
    <source>
        <strain evidence="17 18">D2a</strain>
    </source>
</reference>
<keyword evidence="18" id="KW-1185">Reference proteome</keyword>
<organism evidence="17 18">
    <name type="scientific">Laspinema palackyanum D2a</name>
    <dbReference type="NCBI Taxonomy" id="2953684"/>
    <lineage>
        <taxon>Bacteria</taxon>
        <taxon>Bacillati</taxon>
        <taxon>Cyanobacteriota</taxon>
        <taxon>Cyanophyceae</taxon>
        <taxon>Oscillatoriophycideae</taxon>
        <taxon>Oscillatoriales</taxon>
        <taxon>Laspinemataceae</taxon>
        <taxon>Laspinema</taxon>
        <taxon>Laspinema palackyanum</taxon>
    </lineage>
</organism>
<dbReference type="PANTHER" id="PTHR34265">
    <property type="entry name" value="TYPE III PANTOTHENATE KINASE"/>
    <property type="match status" value="1"/>
</dbReference>
<evidence type="ECO:0000256" key="15">
    <source>
        <dbReference type="ARBA" id="ARBA00040883"/>
    </source>
</evidence>
<feature type="binding site" evidence="16">
    <location>
        <position position="145"/>
    </location>
    <ligand>
        <name>ATP</name>
        <dbReference type="ChEBI" id="CHEBI:30616"/>
    </ligand>
</feature>
<keyword evidence="13 16" id="KW-0173">Coenzyme A biosynthesis</keyword>
<evidence type="ECO:0000256" key="4">
    <source>
        <dbReference type="ARBA" id="ARBA00005225"/>
    </source>
</evidence>
<comment type="cofactor">
    <cofactor evidence="16">
        <name>NH4(+)</name>
        <dbReference type="ChEBI" id="CHEBI:28938"/>
    </cofactor>
    <cofactor evidence="16">
        <name>K(+)</name>
        <dbReference type="ChEBI" id="CHEBI:29103"/>
    </cofactor>
    <text evidence="16">A monovalent cation. Ammonium or potassium.</text>
</comment>
<dbReference type="EMBL" id="JAMXFF010000037">
    <property type="protein sequence ID" value="MCT7968812.1"/>
    <property type="molecule type" value="Genomic_DNA"/>
</dbReference>
<comment type="similarity">
    <text evidence="14 16">Belongs to the type III pantothenate kinase family.</text>
</comment>
<feature type="binding site" evidence="16">
    <location>
        <begin position="19"/>
        <end position="26"/>
    </location>
    <ligand>
        <name>ATP</name>
        <dbReference type="ChEBI" id="CHEBI:30616"/>
    </ligand>
</feature>
<evidence type="ECO:0000256" key="13">
    <source>
        <dbReference type="ARBA" id="ARBA00022993"/>
    </source>
</evidence>
<proteinExistence type="inferred from homology"/>
<evidence type="ECO:0000256" key="16">
    <source>
        <dbReference type="HAMAP-Rule" id="MF_01274"/>
    </source>
</evidence>
<evidence type="ECO:0000256" key="6">
    <source>
        <dbReference type="ARBA" id="ARBA00012102"/>
    </source>
</evidence>
<gene>
    <name evidence="16" type="primary">coaX</name>
    <name evidence="17" type="ORF">NG799_21105</name>
</gene>
<evidence type="ECO:0000256" key="12">
    <source>
        <dbReference type="ARBA" id="ARBA00022958"/>
    </source>
</evidence>
<keyword evidence="9 16" id="KW-0547">Nucleotide-binding</keyword>
<dbReference type="Pfam" id="PF03309">
    <property type="entry name" value="Pan_kinase"/>
    <property type="match status" value="1"/>
</dbReference>
<evidence type="ECO:0000256" key="8">
    <source>
        <dbReference type="ARBA" id="ARBA00022679"/>
    </source>
</evidence>
<evidence type="ECO:0000256" key="5">
    <source>
        <dbReference type="ARBA" id="ARBA00011738"/>
    </source>
</evidence>
<dbReference type="RefSeq" id="WP_368008299.1">
    <property type="nucleotide sequence ID" value="NZ_JAMXFF010000037.1"/>
</dbReference>
<evidence type="ECO:0000256" key="2">
    <source>
        <dbReference type="ARBA" id="ARBA00001958"/>
    </source>
</evidence>
<evidence type="ECO:0000313" key="17">
    <source>
        <dbReference type="EMBL" id="MCT7968812.1"/>
    </source>
</evidence>
<feature type="active site" description="Proton acceptor" evidence="16">
    <location>
        <position position="122"/>
    </location>
</feature>
<name>A0ABT2MZM1_9CYAN</name>
<comment type="subcellular location">
    <subcellularLocation>
        <location evidence="3 16">Cytoplasm</location>
    </subcellularLocation>
</comment>
<dbReference type="GO" id="GO:0004594">
    <property type="term" value="F:pantothenate kinase activity"/>
    <property type="evidence" value="ECO:0007669"/>
    <property type="project" value="UniProtKB-EC"/>
</dbReference>
<evidence type="ECO:0000256" key="1">
    <source>
        <dbReference type="ARBA" id="ARBA00001206"/>
    </source>
</evidence>
<comment type="catalytic activity">
    <reaction evidence="1 16">
        <text>(R)-pantothenate + ATP = (R)-4'-phosphopantothenate + ADP + H(+)</text>
        <dbReference type="Rhea" id="RHEA:16373"/>
        <dbReference type="ChEBI" id="CHEBI:10986"/>
        <dbReference type="ChEBI" id="CHEBI:15378"/>
        <dbReference type="ChEBI" id="CHEBI:29032"/>
        <dbReference type="ChEBI" id="CHEBI:30616"/>
        <dbReference type="ChEBI" id="CHEBI:456216"/>
        <dbReference type="EC" id="2.7.1.33"/>
    </reaction>
</comment>
<dbReference type="EC" id="2.7.1.33" evidence="6 16"/>
<sequence>MSKTATELGSDQGNWLALSIGNSRLHWAWFQGELCKQVWHSPHLDPAAREKLIHAWNRGELWDGGLEYPGPLGDEAIAPNPPLWIASVVPQQLALWQSYRRLNIITLADLPLLGLYPTLGIDRALALVGAATESGWPVLVVDAGTALTLTGADPEGRLVGGAILPGFGLQLQSLTEKTAALPAVTFPGTLPPRWALNTPEAIASGVVYGIGAGVRDFISDWWQHFPTSPVVITGGGGEMLLRYLQETAPEIAKQAIAMPDLIFSGICCIKQQQSGESLPGPRFTPLY</sequence>
<evidence type="ECO:0000256" key="11">
    <source>
        <dbReference type="ARBA" id="ARBA00022840"/>
    </source>
</evidence>
<evidence type="ECO:0000256" key="14">
    <source>
        <dbReference type="ARBA" id="ARBA00038036"/>
    </source>
</evidence>
<dbReference type="NCBIfam" id="NF009871">
    <property type="entry name" value="PRK13331.1"/>
    <property type="match status" value="1"/>
</dbReference>
<dbReference type="NCBIfam" id="TIGR00671">
    <property type="entry name" value="baf"/>
    <property type="match status" value="1"/>
</dbReference>
<evidence type="ECO:0000256" key="3">
    <source>
        <dbReference type="ARBA" id="ARBA00004496"/>
    </source>
</evidence>
<dbReference type="InterPro" id="IPR043129">
    <property type="entry name" value="ATPase_NBD"/>
</dbReference>
<dbReference type="InterPro" id="IPR004619">
    <property type="entry name" value="Type_III_PanK"/>
</dbReference>
<keyword evidence="7 16" id="KW-0963">Cytoplasm</keyword>
<keyword evidence="16" id="KW-0479">Metal-binding</keyword>
<protein>
    <recommendedName>
        <fullName evidence="15 16">Type III pantothenate kinase</fullName>
        <ecNumber evidence="6 16">2.7.1.33</ecNumber>
    </recommendedName>
    <alternativeName>
        <fullName evidence="16">PanK-III</fullName>
    </alternativeName>
    <alternativeName>
        <fullName evidence="16">Pantothenic acid kinase</fullName>
    </alternativeName>
</protein>